<comment type="caution">
    <text evidence="11">The sequence shown here is derived from an EMBL/GenBank/DDBJ whole genome shotgun (WGS) entry which is preliminary data.</text>
</comment>
<gene>
    <name evidence="11" type="ORF">K1W69_08880</name>
</gene>
<dbReference type="Pfam" id="PF04290">
    <property type="entry name" value="DctQ"/>
    <property type="match status" value="1"/>
</dbReference>
<dbReference type="PANTHER" id="PTHR35011">
    <property type="entry name" value="2,3-DIKETO-L-GULONATE TRAP TRANSPORTER SMALL PERMEASE PROTEIN YIAM"/>
    <property type="match status" value="1"/>
</dbReference>
<keyword evidence="2 9" id="KW-0813">Transport</keyword>
<proteinExistence type="inferred from homology"/>
<comment type="subunit">
    <text evidence="9">The complex comprises the extracytoplasmic solute receptor protein and the two transmembrane proteins.</text>
</comment>
<comment type="function">
    <text evidence="9">Part of the tripartite ATP-independent periplasmic (TRAP) transport system.</text>
</comment>
<protein>
    <recommendedName>
        <fullName evidence="9">TRAP transporter small permease protein</fullName>
    </recommendedName>
</protein>
<sequence>MADTEGAGRLRLKSLLQHLDRSEEYLACAMLFVLYLMLTFTIVMRFGFSIGYSWIEELSRVVFVWVVMLGAAAAMRRGTHIRLTFGIEMFKGRAGTVARLTGEVLLLAFCLATAWYGLQLILSTLRVSYTLPSSGMSMFWAYLSVPVSFGLQGLRIVMRELGYKAS</sequence>
<evidence type="ECO:0000256" key="9">
    <source>
        <dbReference type="RuleBase" id="RU369079"/>
    </source>
</evidence>
<evidence type="ECO:0000256" key="7">
    <source>
        <dbReference type="ARBA" id="ARBA00023136"/>
    </source>
</evidence>
<keyword evidence="12" id="KW-1185">Reference proteome</keyword>
<dbReference type="GO" id="GO:0022857">
    <property type="term" value="F:transmembrane transporter activity"/>
    <property type="evidence" value="ECO:0007669"/>
    <property type="project" value="UniProtKB-UniRule"/>
</dbReference>
<dbReference type="EMBL" id="JAICBX010000002">
    <property type="protein sequence ID" value="MBW8637300.1"/>
    <property type="molecule type" value="Genomic_DNA"/>
</dbReference>
<feature type="transmembrane region" description="Helical" evidence="9">
    <location>
        <begin position="25"/>
        <end position="46"/>
    </location>
</feature>
<comment type="similarity">
    <text evidence="8 9">Belongs to the TRAP transporter small permease family.</text>
</comment>
<organism evidence="11 12">
    <name type="scientific">Flavimaribacter sediminis</name>
    <dbReference type="NCBI Taxonomy" id="2865987"/>
    <lineage>
        <taxon>Bacteria</taxon>
        <taxon>Pseudomonadati</taxon>
        <taxon>Pseudomonadota</taxon>
        <taxon>Alphaproteobacteria</taxon>
        <taxon>Hyphomicrobiales</taxon>
        <taxon>Rhizobiaceae</taxon>
        <taxon>Flavimaribacter</taxon>
    </lineage>
</organism>
<accession>A0AAE2ZMM5</accession>
<evidence type="ECO:0000256" key="8">
    <source>
        <dbReference type="ARBA" id="ARBA00038436"/>
    </source>
</evidence>
<dbReference type="InterPro" id="IPR007387">
    <property type="entry name" value="TRAP_DctQ"/>
</dbReference>
<reference evidence="11" key="1">
    <citation type="submission" date="2021-08" db="EMBL/GenBank/DDBJ databases">
        <title>Hoeflea bacterium WL0058 sp. nov., isolated from the sediment.</title>
        <authorList>
            <person name="Wang L."/>
            <person name="Zhang D."/>
        </authorList>
    </citation>
    <scope>NUCLEOTIDE SEQUENCE</scope>
    <source>
        <strain evidence="11">WL0058</strain>
    </source>
</reference>
<evidence type="ECO:0000313" key="11">
    <source>
        <dbReference type="EMBL" id="MBW8637300.1"/>
    </source>
</evidence>
<evidence type="ECO:0000313" key="12">
    <source>
        <dbReference type="Proteomes" id="UP001196509"/>
    </source>
</evidence>
<dbReference type="RefSeq" id="WP_220228018.1">
    <property type="nucleotide sequence ID" value="NZ_JAICBX010000002.1"/>
</dbReference>
<evidence type="ECO:0000256" key="6">
    <source>
        <dbReference type="ARBA" id="ARBA00022989"/>
    </source>
</evidence>
<comment type="subcellular location">
    <subcellularLocation>
        <location evidence="1 9">Cell inner membrane</location>
        <topology evidence="1 9">Multi-pass membrane protein</topology>
    </subcellularLocation>
</comment>
<keyword evidence="5 9" id="KW-0812">Transmembrane</keyword>
<keyword evidence="4 9" id="KW-0997">Cell inner membrane</keyword>
<dbReference type="Proteomes" id="UP001196509">
    <property type="component" value="Unassembled WGS sequence"/>
</dbReference>
<feature type="transmembrane region" description="Helical" evidence="9">
    <location>
        <begin position="138"/>
        <end position="158"/>
    </location>
</feature>
<keyword evidence="3" id="KW-1003">Cell membrane</keyword>
<evidence type="ECO:0000256" key="1">
    <source>
        <dbReference type="ARBA" id="ARBA00004429"/>
    </source>
</evidence>
<evidence type="ECO:0000256" key="3">
    <source>
        <dbReference type="ARBA" id="ARBA00022475"/>
    </source>
</evidence>
<evidence type="ECO:0000256" key="4">
    <source>
        <dbReference type="ARBA" id="ARBA00022519"/>
    </source>
</evidence>
<evidence type="ECO:0000259" key="10">
    <source>
        <dbReference type="Pfam" id="PF04290"/>
    </source>
</evidence>
<feature type="transmembrane region" description="Helical" evidence="9">
    <location>
        <begin position="58"/>
        <end position="75"/>
    </location>
</feature>
<keyword evidence="6 9" id="KW-1133">Transmembrane helix</keyword>
<dbReference type="GO" id="GO:0005886">
    <property type="term" value="C:plasma membrane"/>
    <property type="evidence" value="ECO:0007669"/>
    <property type="project" value="UniProtKB-SubCell"/>
</dbReference>
<evidence type="ECO:0000256" key="2">
    <source>
        <dbReference type="ARBA" id="ARBA00022448"/>
    </source>
</evidence>
<evidence type="ECO:0000256" key="5">
    <source>
        <dbReference type="ARBA" id="ARBA00022692"/>
    </source>
</evidence>
<feature type="transmembrane region" description="Helical" evidence="9">
    <location>
        <begin position="96"/>
        <end position="118"/>
    </location>
</feature>
<dbReference type="AlphaFoldDB" id="A0AAE2ZMM5"/>
<name>A0AAE2ZMM5_9HYPH</name>
<dbReference type="InterPro" id="IPR055348">
    <property type="entry name" value="DctQ"/>
</dbReference>
<keyword evidence="7 9" id="KW-0472">Membrane</keyword>
<feature type="domain" description="Tripartite ATP-independent periplasmic transporters DctQ component" evidence="10">
    <location>
        <begin position="36"/>
        <end position="158"/>
    </location>
</feature>